<evidence type="ECO:0000256" key="4">
    <source>
        <dbReference type="ARBA" id="ARBA00022691"/>
    </source>
</evidence>
<dbReference type="eggNOG" id="KOG3191">
    <property type="taxonomic scope" value="Eukaryota"/>
</dbReference>
<dbReference type="STRING" id="1069680.M7PJ91"/>
<comment type="similarity">
    <text evidence="1">Belongs to the eukaryotic/archaeal PrmC-related family.</text>
</comment>
<evidence type="ECO:0000256" key="1">
    <source>
        <dbReference type="ARBA" id="ARBA00006149"/>
    </source>
</evidence>
<name>M7PJ91_PNEMU</name>
<dbReference type="GO" id="GO:0008276">
    <property type="term" value="F:protein methyltransferase activity"/>
    <property type="evidence" value="ECO:0007669"/>
    <property type="project" value="EnsemblFungi"/>
</dbReference>
<dbReference type="InterPro" id="IPR002052">
    <property type="entry name" value="DNA_methylase_N6_adenine_CS"/>
</dbReference>
<keyword evidence="2" id="KW-0489">Methyltransferase</keyword>
<gene>
    <name evidence="5" type="ORF">PNEG_01234</name>
</gene>
<keyword evidence="4" id="KW-0949">S-adenosyl-L-methionine</keyword>
<evidence type="ECO:0000256" key="3">
    <source>
        <dbReference type="ARBA" id="ARBA00022679"/>
    </source>
</evidence>
<evidence type="ECO:0000313" key="6">
    <source>
        <dbReference type="Proteomes" id="UP000011958"/>
    </source>
</evidence>
<dbReference type="VEuPathDB" id="FungiDB:PNEG_01234"/>
<dbReference type="InterPro" id="IPR029063">
    <property type="entry name" value="SAM-dependent_MTases_sf"/>
</dbReference>
<dbReference type="InterPro" id="IPR052190">
    <property type="entry name" value="Euk-Arch_PrmC-MTase"/>
</dbReference>
<evidence type="ECO:0000256" key="2">
    <source>
        <dbReference type="ARBA" id="ARBA00022603"/>
    </source>
</evidence>
<dbReference type="EMBL" id="AFWA02000006">
    <property type="protein sequence ID" value="EMR10524.1"/>
    <property type="molecule type" value="Genomic_DNA"/>
</dbReference>
<proteinExistence type="inferred from homology"/>
<dbReference type="OMA" id="DVNRNAC"/>
<dbReference type="GO" id="GO:0006417">
    <property type="term" value="P:regulation of translation"/>
    <property type="evidence" value="ECO:0007669"/>
    <property type="project" value="EnsemblFungi"/>
</dbReference>
<dbReference type="PANTHER" id="PTHR45875:SF1">
    <property type="entry name" value="METHYLTRANSFERASE N6AMT1"/>
    <property type="match status" value="1"/>
</dbReference>
<dbReference type="GO" id="GO:0003676">
    <property type="term" value="F:nucleic acid binding"/>
    <property type="evidence" value="ECO:0007669"/>
    <property type="project" value="InterPro"/>
</dbReference>
<protein>
    <submittedName>
        <fullName evidence="5">Uncharacterized protein</fullName>
    </submittedName>
</protein>
<dbReference type="SUPFAM" id="SSF53335">
    <property type="entry name" value="S-adenosyl-L-methionine-dependent methyltransferases"/>
    <property type="match status" value="1"/>
</dbReference>
<dbReference type="PANTHER" id="PTHR45875">
    <property type="entry name" value="METHYLTRANSFERASE N6AMT1"/>
    <property type="match status" value="1"/>
</dbReference>
<dbReference type="Proteomes" id="UP000011958">
    <property type="component" value="Unassembled WGS sequence"/>
</dbReference>
<dbReference type="AlphaFoldDB" id="M7PJ91"/>
<dbReference type="Gene3D" id="3.40.50.150">
    <property type="entry name" value="Vaccinia Virus protein VP39"/>
    <property type="match status" value="1"/>
</dbReference>
<dbReference type="GO" id="GO:0008757">
    <property type="term" value="F:S-adenosylmethionine-dependent methyltransferase activity"/>
    <property type="evidence" value="ECO:0007669"/>
    <property type="project" value="EnsemblFungi"/>
</dbReference>
<dbReference type="GO" id="GO:0032259">
    <property type="term" value="P:methylation"/>
    <property type="evidence" value="ECO:0007669"/>
    <property type="project" value="UniProtKB-KW"/>
</dbReference>
<keyword evidence="6" id="KW-1185">Reference proteome</keyword>
<reference evidence="6" key="1">
    <citation type="journal article" date="2016" name="Nat. Commun.">
        <title>Genome analysis of three Pneumocystis species reveals adaptation mechanisms to life exclusively in mammalian hosts.</title>
        <authorList>
            <person name="Ma L."/>
            <person name="Chen Z."/>
            <person name="Huang D.W."/>
            <person name="Kutty G."/>
            <person name="Ishihara M."/>
            <person name="Wang H."/>
            <person name="Abouelleil A."/>
            <person name="Bishop L."/>
            <person name="Davey E."/>
            <person name="Deng R."/>
            <person name="Deng X."/>
            <person name="Fan L."/>
            <person name="Fantoni G."/>
            <person name="Fitzgerald M."/>
            <person name="Gogineni E."/>
            <person name="Goldberg J.M."/>
            <person name="Handley G."/>
            <person name="Hu X."/>
            <person name="Huber C."/>
            <person name="Jiao X."/>
            <person name="Jones K."/>
            <person name="Levin J.Z."/>
            <person name="Liu Y."/>
            <person name="Macdonald P."/>
            <person name="Melnikov A."/>
            <person name="Raley C."/>
            <person name="Sassi M."/>
            <person name="Sherman B.T."/>
            <person name="Song X."/>
            <person name="Sykes S."/>
            <person name="Tran B."/>
            <person name="Walsh L."/>
            <person name="Xia Y."/>
            <person name="Yang J."/>
            <person name="Young S."/>
            <person name="Zeng Q."/>
            <person name="Zheng X."/>
            <person name="Stephens R."/>
            <person name="Nusbaum C."/>
            <person name="Birren B.W."/>
            <person name="Azadi P."/>
            <person name="Lempicki R.A."/>
            <person name="Cuomo C.A."/>
            <person name="Kovacs J.A."/>
        </authorList>
    </citation>
    <scope>NUCLEOTIDE SEQUENCE [LARGE SCALE GENOMIC DNA]</scope>
    <source>
        <strain evidence="6">B123</strain>
    </source>
</reference>
<organism evidence="5 6">
    <name type="scientific">Pneumocystis murina (strain B123)</name>
    <name type="common">Mouse pneumocystis pneumonia agent</name>
    <name type="synonym">Pneumocystis carinii f. sp. muris</name>
    <dbReference type="NCBI Taxonomy" id="1069680"/>
    <lineage>
        <taxon>Eukaryota</taxon>
        <taxon>Fungi</taxon>
        <taxon>Dikarya</taxon>
        <taxon>Ascomycota</taxon>
        <taxon>Taphrinomycotina</taxon>
        <taxon>Pneumocystomycetes</taxon>
        <taxon>Pneumocystaceae</taxon>
        <taxon>Pneumocystis</taxon>
    </lineage>
</organism>
<dbReference type="HOGENOM" id="CLU_018398_6_0_1"/>
<sequence>MFRNRERKRKYMIYIELIQDSCGSGCVSVFLQTAIFGSSKSLHICTDISLPACEATLETLKINSNSMKTFYLDVIHTDLIQGLYLDNNVDLIIFNPPYVPSESKEIGINKNSENIWAGGIEGMEVTYRILNSIDKILCVHGLFYLVAISRNKPEKIINFMKTQWNMQSKIVLKRNAGCEQLYVIRFNKPNKTL</sequence>
<dbReference type="GO" id="GO:0035657">
    <property type="term" value="C:eRF1 methyltransferase complex"/>
    <property type="evidence" value="ECO:0007669"/>
    <property type="project" value="EnsemblFungi"/>
</dbReference>
<dbReference type="PROSITE" id="PS00092">
    <property type="entry name" value="N6_MTASE"/>
    <property type="match status" value="1"/>
</dbReference>
<comment type="caution">
    <text evidence="5">The sequence shown here is derived from an EMBL/GenBank/DDBJ whole genome shotgun (WGS) entry which is preliminary data.</text>
</comment>
<dbReference type="RefSeq" id="XP_007873153.1">
    <property type="nucleotide sequence ID" value="XM_007874962.1"/>
</dbReference>
<accession>M7PJ91</accession>
<keyword evidence="3" id="KW-0808">Transferase</keyword>
<dbReference type="OrthoDB" id="406152at2759"/>
<evidence type="ECO:0000313" key="5">
    <source>
        <dbReference type="EMBL" id="EMR10524.1"/>
    </source>
</evidence>
<dbReference type="GeneID" id="19894931"/>
<dbReference type="GO" id="GO:0015934">
    <property type="term" value="C:large ribosomal subunit"/>
    <property type="evidence" value="ECO:0007669"/>
    <property type="project" value="EnsemblFungi"/>
</dbReference>
<dbReference type="GO" id="GO:0042273">
    <property type="term" value="P:ribosomal large subunit biogenesis"/>
    <property type="evidence" value="ECO:0007669"/>
    <property type="project" value="EnsemblFungi"/>
</dbReference>